<sequence>MKTNKRILGFGLAVLVTFFTLGCDEVYECIFNIEPEIHDRPLELGIVGERYYGIVTAEISNEVNDNDYDYDFEIYGELPPGVFYDINRRSIEFFGIPEETGNYRFRVELFVESYDYYGYDGSPTCSDSAVRDFVIQVVD</sequence>
<dbReference type="EMBL" id="QTJX01000001">
    <property type="protein sequence ID" value="RDY61355.1"/>
    <property type="molecule type" value="Genomic_DNA"/>
</dbReference>
<accession>A0A371JU85</accession>
<keyword evidence="2" id="KW-1185">Reference proteome</keyword>
<gene>
    <name evidence="1" type="ORF">DX873_04110</name>
</gene>
<organism evidence="1 2">
    <name type="scientific">Flagellimonas nanhaiensis</name>
    <dbReference type="NCBI Taxonomy" id="2292706"/>
    <lineage>
        <taxon>Bacteria</taxon>
        <taxon>Pseudomonadati</taxon>
        <taxon>Bacteroidota</taxon>
        <taxon>Flavobacteriia</taxon>
        <taxon>Flavobacteriales</taxon>
        <taxon>Flavobacteriaceae</taxon>
        <taxon>Flagellimonas</taxon>
    </lineage>
</organism>
<dbReference type="Proteomes" id="UP000261828">
    <property type="component" value="Unassembled WGS sequence"/>
</dbReference>
<dbReference type="PROSITE" id="PS51257">
    <property type="entry name" value="PROKAR_LIPOPROTEIN"/>
    <property type="match status" value="1"/>
</dbReference>
<evidence type="ECO:0000313" key="1">
    <source>
        <dbReference type="EMBL" id="RDY61355.1"/>
    </source>
</evidence>
<evidence type="ECO:0000313" key="2">
    <source>
        <dbReference type="Proteomes" id="UP000261828"/>
    </source>
</evidence>
<reference evidence="1 2" key="1">
    <citation type="submission" date="2018-08" db="EMBL/GenBank/DDBJ databases">
        <title>Muricauda nanhaiensis sp. nov., isolated from seawater of the South China Sea.</title>
        <authorList>
            <person name="Dang Y."/>
        </authorList>
    </citation>
    <scope>NUCLEOTIDE SEQUENCE [LARGE SCALE GENOMIC DNA]</scope>
    <source>
        <strain evidence="1 2">SM1704</strain>
    </source>
</reference>
<dbReference type="RefSeq" id="WP_116183237.1">
    <property type="nucleotide sequence ID" value="NZ_QTJX01000001.1"/>
</dbReference>
<proteinExistence type="predicted"/>
<name>A0A371JU85_9FLAO</name>
<comment type="caution">
    <text evidence="1">The sequence shown here is derived from an EMBL/GenBank/DDBJ whole genome shotgun (WGS) entry which is preliminary data.</text>
</comment>
<dbReference type="OrthoDB" id="1435237at2"/>
<protein>
    <submittedName>
        <fullName evidence="1">Uncharacterized protein</fullName>
    </submittedName>
</protein>
<dbReference type="AlphaFoldDB" id="A0A371JU85"/>